<keyword evidence="1" id="KW-1133">Transmembrane helix</keyword>
<proteinExistence type="predicted"/>
<dbReference type="RefSeq" id="WP_386356205.1">
    <property type="nucleotide sequence ID" value="NZ_JBHSFG010000120.1"/>
</dbReference>
<feature type="transmembrane region" description="Helical" evidence="1">
    <location>
        <begin position="12"/>
        <end position="36"/>
    </location>
</feature>
<dbReference type="EMBL" id="JBHSFG010000120">
    <property type="protein sequence ID" value="MFC4472424.1"/>
    <property type="molecule type" value="Genomic_DNA"/>
</dbReference>
<comment type="caution">
    <text evidence="2">The sequence shown here is derived from an EMBL/GenBank/DDBJ whole genome shotgun (WGS) entry which is preliminary data.</text>
</comment>
<keyword evidence="3" id="KW-1185">Reference proteome</keyword>
<feature type="transmembrane region" description="Helical" evidence="1">
    <location>
        <begin position="158"/>
        <end position="181"/>
    </location>
</feature>
<organism evidence="2 3">
    <name type="scientific">Streptomyces xiangluensis</name>
    <dbReference type="NCBI Taxonomy" id="2665720"/>
    <lineage>
        <taxon>Bacteria</taxon>
        <taxon>Bacillati</taxon>
        <taxon>Actinomycetota</taxon>
        <taxon>Actinomycetes</taxon>
        <taxon>Kitasatosporales</taxon>
        <taxon>Streptomycetaceae</taxon>
        <taxon>Streptomyces</taxon>
    </lineage>
</organism>
<dbReference type="Proteomes" id="UP001596012">
    <property type="component" value="Unassembled WGS sequence"/>
</dbReference>
<feature type="transmembrane region" description="Helical" evidence="1">
    <location>
        <begin position="127"/>
        <end position="151"/>
    </location>
</feature>
<evidence type="ECO:0000313" key="3">
    <source>
        <dbReference type="Proteomes" id="UP001596012"/>
    </source>
</evidence>
<protein>
    <recommendedName>
        <fullName evidence="4">DUF998 domain-containing protein</fullName>
    </recommendedName>
</protein>
<name>A0ABV8Z7X2_9ACTN</name>
<reference evidence="3" key="1">
    <citation type="journal article" date="2019" name="Int. J. Syst. Evol. Microbiol.">
        <title>The Global Catalogue of Microorganisms (GCM) 10K type strain sequencing project: providing services to taxonomists for standard genome sequencing and annotation.</title>
        <authorList>
            <consortium name="The Broad Institute Genomics Platform"/>
            <consortium name="The Broad Institute Genome Sequencing Center for Infectious Disease"/>
            <person name="Wu L."/>
            <person name="Ma J."/>
        </authorList>
    </citation>
    <scope>NUCLEOTIDE SEQUENCE [LARGE SCALE GENOMIC DNA]</scope>
    <source>
        <strain evidence="3">DT43</strain>
    </source>
</reference>
<gene>
    <name evidence="2" type="ORF">ACFPH6_49535</name>
</gene>
<keyword evidence="1" id="KW-0812">Transmembrane</keyword>
<feature type="transmembrane region" description="Helical" evidence="1">
    <location>
        <begin position="64"/>
        <end position="82"/>
    </location>
</feature>
<evidence type="ECO:0000256" key="1">
    <source>
        <dbReference type="SAM" id="Phobius"/>
    </source>
</evidence>
<feature type="transmembrane region" description="Helical" evidence="1">
    <location>
        <begin position="94"/>
        <end position="115"/>
    </location>
</feature>
<evidence type="ECO:0000313" key="2">
    <source>
        <dbReference type="EMBL" id="MFC4472424.1"/>
    </source>
</evidence>
<keyword evidence="1" id="KW-0472">Membrane</keyword>
<accession>A0ABV8Z7X2</accession>
<feature type="transmembrane region" description="Helical" evidence="1">
    <location>
        <begin position="193"/>
        <end position="212"/>
    </location>
</feature>
<evidence type="ECO:0008006" key="4">
    <source>
        <dbReference type="Google" id="ProtNLM"/>
    </source>
</evidence>
<sequence>MVTVTAMTGRGMRWAGLVGAVGVSLAAAFSVVLPWARGRERSFPGVDAGDSLESYVSDVIHPVVQFYLVPVFAWSFVALLLATTAGVRASWARFVAAAVALLPTALLCLGIMIASDPGPYAEPYEVRSQWICAAAIAVLLALLLAAVVALLRRVYRVYHWFVVAFLVGLGALHLAAIGLFAATLHSDVQVTGYAWLPGAGYILAGVFAAFAARGAAALAEEA</sequence>